<dbReference type="AlphaFoldDB" id="A0A1E4T500"/>
<dbReference type="OrthoDB" id="3981148at2759"/>
<keyword evidence="3" id="KW-1185">Reference proteome</keyword>
<organism evidence="2 3">
    <name type="scientific">[Candida] arabinofermentans NRRL YB-2248</name>
    <dbReference type="NCBI Taxonomy" id="983967"/>
    <lineage>
        <taxon>Eukaryota</taxon>
        <taxon>Fungi</taxon>
        <taxon>Dikarya</taxon>
        <taxon>Ascomycota</taxon>
        <taxon>Saccharomycotina</taxon>
        <taxon>Pichiomycetes</taxon>
        <taxon>Pichiales</taxon>
        <taxon>Pichiaceae</taxon>
        <taxon>Ogataea</taxon>
        <taxon>Ogataea/Candida clade</taxon>
    </lineage>
</organism>
<dbReference type="Proteomes" id="UP000094801">
    <property type="component" value="Unassembled WGS sequence"/>
</dbReference>
<dbReference type="EMBL" id="KV453849">
    <property type="protein sequence ID" value="ODV86802.1"/>
    <property type="molecule type" value="Genomic_DNA"/>
</dbReference>
<reference evidence="3" key="1">
    <citation type="submission" date="2016-04" db="EMBL/GenBank/DDBJ databases">
        <title>Comparative genomics of biotechnologically important yeasts.</title>
        <authorList>
            <consortium name="DOE Joint Genome Institute"/>
            <person name="Riley R."/>
            <person name="Haridas S."/>
            <person name="Wolfe K.H."/>
            <person name="Lopes M.R."/>
            <person name="Hittinger C.T."/>
            <person name="Goker M."/>
            <person name="Salamov A."/>
            <person name="Wisecaver J."/>
            <person name="Long T.M."/>
            <person name="Aerts A.L."/>
            <person name="Barry K."/>
            <person name="Choi C."/>
            <person name="Clum A."/>
            <person name="Coughlan A.Y."/>
            <person name="Deshpande S."/>
            <person name="Douglass A.P."/>
            <person name="Hanson S.J."/>
            <person name="Klenk H.-P."/>
            <person name="Labutti K."/>
            <person name="Lapidus A."/>
            <person name="Lindquist E."/>
            <person name="Lipzen A."/>
            <person name="Meier-Kolthoff J.P."/>
            <person name="Ohm R.A."/>
            <person name="Otillar R.P."/>
            <person name="Pangilinan J."/>
            <person name="Peng Y."/>
            <person name="Rokas A."/>
            <person name="Rosa C.A."/>
            <person name="Scheuner C."/>
            <person name="Sibirny A.A."/>
            <person name="Slot J.C."/>
            <person name="Stielow J.B."/>
            <person name="Sun H."/>
            <person name="Kurtzman C.P."/>
            <person name="Blackwell M."/>
            <person name="Grigoriev I.V."/>
            <person name="Jeffries T.W."/>
        </authorList>
    </citation>
    <scope>NUCLEOTIDE SEQUENCE [LARGE SCALE GENOMIC DNA]</scope>
    <source>
        <strain evidence="3">NRRL YB-2248</strain>
    </source>
</reference>
<protein>
    <recommendedName>
        <fullName evidence="1">DNA replication factor Cdt1 C-terminal domain-containing protein</fullName>
    </recommendedName>
</protein>
<evidence type="ECO:0000259" key="1">
    <source>
        <dbReference type="Pfam" id="PF16679"/>
    </source>
</evidence>
<dbReference type="Pfam" id="PF16679">
    <property type="entry name" value="CDT1_C"/>
    <property type="match status" value="1"/>
</dbReference>
<gene>
    <name evidence="2" type="ORF">CANARDRAFT_6370</name>
</gene>
<dbReference type="STRING" id="983967.A0A1E4T500"/>
<evidence type="ECO:0000313" key="2">
    <source>
        <dbReference type="EMBL" id="ODV86802.1"/>
    </source>
</evidence>
<accession>A0A1E4T500</accession>
<evidence type="ECO:0000313" key="3">
    <source>
        <dbReference type="Proteomes" id="UP000094801"/>
    </source>
</evidence>
<dbReference type="InterPro" id="IPR032054">
    <property type="entry name" value="Cdt1_C"/>
</dbReference>
<proteinExistence type="predicted"/>
<name>A0A1E4T500_9ASCO</name>
<sequence length="295" mass="34686">MNDDIKLLLYKLFKKLDTLIAIHYQTNYLSNTVKLSKIQDKLIELNKNNLLKLKYIYNESYNLIYIPNENDIIIDVMPMPMPNNNESIELTRCNLIKNLNSRLLKFKLKLDEYFKENSKITSLNDIPNYKITNTKVQKSSISSTINTLKLNKIEKLSNPRSKFEYHEKKITNNNSKLSLLERIKLKETLQKEKEEKSNLKSTSFNSNSNIKLIYDIIYEQSPKFNSDKLQINLSFKKLNQLIKDSLNITTSLNDMNKLIELICYKLNLIIVKIGDIKLIKLRLLNRDDDLKKLSE</sequence>
<feature type="domain" description="DNA replication factor Cdt1 C-terminal" evidence="1">
    <location>
        <begin position="178"/>
        <end position="263"/>
    </location>
</feature>